<dbReference type="EMBL" id="APAU02000060">
    <property type="protein sequence ID" value="EUB58507.1"/>
    <property type="molecule type" value="Genomic_DNA"/>
</dbReference>
<gene>
    <name evidence="2" type="ORF">EGR_06596</name>
</gene>
<sequence>MTRAIVTYGSATVGDCLCTGRFMKGRLLNVLPPPRNCLQACLKRNRNKRLDIDGVKCLEFDQGFNQGEVVTYKVEPPYHPSELEVSFDLDPHDSASGCSLRPTRATDRPAP</sequence>
<dbReference type="Proteomes" id="UP000019149">
    <property type="component" value="Unassembled WGS sequence"/>
</dbReference>
<protein>
    <submittedName>
        <fullName evidence="2">Uncharacterized protein</fullName>
    </submittedName>
</protein>
<organism evidence="2 3">
    <name type="scientific">Echinococcus granulosus</name>
    <name type="common">Hydatid tapeworm</name>
    <dbReference type="NCBI Taxonomy" id="6210"/>
    <lineage>
        <taxon>Eukaryota</taxon>
        <taxon>Metazoa</taxon>
        <taxon>Spiralia</taxon>
        <taxon>Lophotrochozoa</taxon>
        <taxon>Platyhelminthes</taxon>
        <taxon>Cestoda</taxon>
        <taxon>Eucestoda</taxon>
        <taxon>Cyclophyllidea</taxon>
        <taxon>Taeniidae</taxon>
        <taxon>Echinococcus</taxon>
        <taxon>Echinococcus granulosus group</taxon>
    </lineage>
</organism>
<dbReference type="OrthoDB" id="10552740at2759"/>
<dbReference type="RefSeq" id="XP_024349703.1">
    <property type="nucleotide sequence ID" value="XM_024495845.1"/>
</dbReference>
<evidence type="ECO:0000313" key="2">
    <source>
        <dbReference type="EMBL" id="EUB58507.1"/>
    </source>
</evidence>
<evidence type="ECO:0000313" key="3">
    <source>
        <dbReference type="Proteomes" id="UP000019149"/>
    </source>
</evidence>
<name>W6UK72_ECHGR</name>
<comment type="caution">
    <text evidence="2">The sequence shown here is derived from an EMBL/GenBank/DDBJ whole genome shotgun (WGS) entry which is preliminary data.</text>
</comment>
<evidence type="ECO:0000256" key="1">
    <source>
        <dbReference type="SAM" id="MobiDB-lite"/>
    </source>
</evidence>
<dbReference type="AlphaFoldDB" id="W6UK72"/>
<dbReference type="GeneID" id="36342311"/>
<dbReference type="KEGG" id="egl:EGR_06596"/>
<proteinExistence type="predicted"/>
<reference evidence="2 3" key="1">
    <citation type="journal article" date="2013" name="Nat. Genet.">
        <title>The genome of the hydatid tapeworm Echinococcus granulosus.</title>
        <authorList>
            <person name="Zheng H."/>
            <person name="Zhang W."/>
            <person name="Zhang L."/>
            <person name="Zhang Z."/>
            <person name="Li J."/>
            <person name="Lu G."/>
            <person name="Zhu Y."/>
            <person name="Wang Y."/>
            <person name="Huang Y."/>
            <person name="Liu J."/>
            <person name="Kang H."/>
            <person name="Chen J."/>
            <person name="Wang L."/>
            <person name="Chen A."/>
            <person name="Yu S."/>
            <person name="Gao Z."/>
            <person name="Jin L."/>
            <person name="Gu W."/>
            <person name="Wang Z."/>
            <person name="Zhao L."/>
            <person name="Shi B."/>
            <person name="Wen H."/>
            <person name="Lin R."/>
            <person name="Jones M.K."/>
            <person name="Brejova B."/>
            <person name="Vinar T."/>
            <person name="Zhao G."/>
            <person name="McManus D.P."/>
            <person name="Chen Z."/>
            <person name="Zhou Y."/>
            <person name="Wang S."/>
        </authorList>
    </citation>
    <scope>NUCLEOTIDE SEQUENCE [LARGE SCALE GENOMIC DNA]</scope>
</reference>
<keyword evidence="3" id="KW-1185">Reference proteome</keyword>
<dbReference type="STRING" id="6210.W6UK72"/>
<feature type="region of interest" description="Disordered" evidence="1">
    <location>
        <begin position="83"/>
        <end position="111"/>
    </location>
</feature>
<accession>W6UK72</accession>
<dbReference type="CTD" id="36342311"/>